<dbReference type="InterPro" id="IPR016025">
    <property type="entry name" value="Clathrin_H-chain_N"/>
</dbReference>
<gene>
    <name evidence="12" type="ORF">Csa_6G011710</name>
</gene>
<dbReference type="SUPFAM" id="SSF50989">
    <property type="entry name" value="Clathrin heavy-chain terminal domain"/>
    <property type="match status" value="1"/>
</dbReference>
<dbReference type="PANTHER" id="PTHR10292:SF34">
    <property type="entry name" value="CLATHRIN HEAVY CHAIN 1-RELATED"/>
    <property type="match status" value="1"/>
</dbReference>
<proteinExistence type="inferred from homology"/>
<dbReference type="FunFam" id="1.25.40.10:FF:000002">
    <property type="entry name" value="Clathrin heavy chain"/>
    <property type="match status" value="1"/>
</dbReference>
<dbReference type="FunFam" id="1.25.40.730:FF:000002">
    <property type="entry name" value="Clathrin heavy chain"/>
    <property type="match status" value="1"/>
</dbReference>
<keyword evidence="4 8" id="KW-0472">Membrane</keyword>
<evidence type="ECO:0000256" key="10">
    <source>
        <dbReference type="SAM" id="Coils"/>
    </source>
</evidence>
<feature type="repeat" description="CHCR" evidence="9">
    <location>
        <begin position="1227"/>
        <end position="1370"/>
    </location>
</feature>
<dbReference type="GO" id="GO:0032051">
    <property type="term" value="F:clathrin light chain binding"/>
    <property type="evidence" value="ECO:0000318"/>
    <property type="project" value="GO_Central"/>
</dbReference>
<dbReference type="STRING" id="3659.A0A0A0K7R5"/>
<dbReference type="InterPro" id="IPR011990">
    <property type="entry name" value="TPR-like_helical_dom_sf"/>
</dbReference>
<comment type="subcellular location">
    <subcellularLocation>
        <location evidence="8">Cytoplasmic vesicle membrane</location>
        <topology evidence="8">Peripheral membrane protein</topology>
        <orientation evidence="8">Cytoplasmic side</orientation>
    </subcellularLocation>
    <subcellularLocation>
        <location evidence="8">Membrane</location>
        <location evidence="8">Coated pit</location>
        <topology evidence="8">Peripheral membrane protein</topology>
        <orientation evidence="8">Cytoplasmic side</orientation>
    </subcellularLocation>
</comment>
<sequence length="1497" mass="169028">MAAASAPITMKEAITLPSIGINPQFITFTHVTMESDKFICVRETAPQNSVVIIDMNMPMQPLRRPITADSALMNPNSRILALKAQVQGSTQDHLQIFNIEQKSKMKSHLMPEQVVFWKWITPKTLGLVTQTSVYHWSTDGESEPVKVFERTANLANNQIINYRCDPSEKWLVLIGIAPGSPERPQLVKGNMQLFSVDQQRSQALEAHAAAFAQFKLPGNENPSTLISFATKTLNAGQITSKLHVIELGAQPGKQSFTKKQADLFFPPDFADDFPVAMQISHKYSLIYVITKLGLLFVYDLETAAAVYRNRISPDPIFLTAEASSVGGFYAINRRGQVLLATVNEQTIISFVSGQLNNLELAVNLAKRGNLPGAENLVVQRFQELFAQTKYKEAAELAAESPQGILRTPDTVAKFQSVPVQTGQTPPLLQYFGTLLTRGKLNAFESLELSRLVVNQNKKNLLENWLGDDKLECSEELGDLVKVGYTPDYLFLLQTILRTDPQGAVNFALMMSQMEGGCPVDYNTITDLFLQRNLIREATAFLLDVLKPNLPEHAFLQTKVLEINLVTFPNVADAILANGMFSHYDRPRIAQLCEKAGLYVRALQHYTELPDIKRVIVNTHAIEPQYVIYSSEDPDIHFKYIESAAKTGQIKEVERVTRESNFYDAEKTKNFLMEAKLPDARPLINVCDRFGFVPDLTHYLYTNNMLRYIEGYVQKVNPGNAPLVVGQLLDDECPEDFIKGLILSVRSLLPVEPLVDECEKREVKMYMYIMLWVKLLLIAIIIQNTSSPPIQQVSAAVKAFMTADLPHELIELLEKIVLQNSAFSGNFNLQNLLILTAIKADPSRVMDYINRLDNFDGPAVGEVAVEAQLYEEAFAIFKKFNLNVQAVNVLLDNIQSIERAVEFAFRVEEDAVWSQVAKAQLREGLVSDAIESFIRADDATQFLEVIRAAEDANVYHDLVRYLLMVREKAKEPKVDSELIYAYAKIDRLAEIEEFILMPNVANLQNVGDRLYDEALYEAAKIIFAFISNWAKLAVTLVKLKQFQGAVDAARKANSAKTWKEVCFACVDAEEFRLAQICGLNIIIQVDDLEEVSEYYQNRGCFNELISLMESGLGLERAHMGIFTELGVLYARYRHEKLMEHIKLFSTRLNIPKLIRACDEQQHWKELTYLYIQYDEFDNAATTIMNHSPEAWDHMQFKDVAVKVANVELYYKAVHFYLQEHPDLINDLLNVLALRVDHTRVVDIMRKAGHLLLVKPYMIAVQSNNVSAVNEALNGIYVEEEDYDRLRESIDLHDNFDQIGLAQKIEKHELLEMRRVAAYIYKKAGRWKQSIALSKKDNLYKDAMETASQSGDRELAEELLVYFIEQGKKECFASCLFVCYDLIRADVALELAWINNMVDFAFPYLLQFIREYTGKVDELVKDKIEAAKEVKAKEQEEKDVIAQQNMYAQLLPLALPAPPMPGMGGGPGMPGFVPGPPQMGGLGMPPMPPFGMPPMGSSY</sequence>
<dbReference type="PIRSF" id="PIRSF002290">
    <property type="entry name" value="Clathrin_H_chain"/>
    <property type="match status" value="1"/>
</dbReference>
<dbReference type="Gramene" id="KGN45795">
    <property type="protein sequence ID" value="KGN45795"/>
    <property type="gene ID" value="Csa_6G011710"/>
</dbReference>
<evidence type="ECO:0000256" key="9">
    <source>
        <dbReference type="PROSITE-ProRule" id="PRU01006"/>
    </source>
</evidence>
<keyword evidence="13" id="KW-1185">Reference proteome</keyword>
<dbReference type="GO" id="GO:0030132">
    <property type="term" value="C:clathrin coat of coated pit"/>
    <property type="evidence" value="ECO:0007669"/>
    <property type="project" value="InterPro"/>
</dbReference>
<feature type="repeat" description="CHCR" evidence="9">
    <location>
        <begin position="512"/>
        <end position="672"/>
    </location>
</feature>
<evidence type="ECO:0000256" key="6">
    <source>
        <dbReference type="ARBA" id="ARBA00023329"/>
    </source>
</evidence>
<dbReference type="InterPro" id="IPR000547">
    <property type="entry name" value="Clathrin_H-chain/VPS_repeat"/>
</dbReference>
<dbReference type="GO" id="GO:0006886">
    <property type="term" value="P:intracellular protein transport"/>
    <property type="evidence" value="ECO:0007669"/>
    <property type="project" value="UniProtKB-UniRule"/>
</dbReference>
<dbReference type="PANTHER" id="PTHR10292">
    <property type="entry name" value="CLATHRIN HEAVY CHAIN RELATED"/>
    <property type="match status" value="1"/>
</dbReference>
<dbReference type="GO" id="GO:0005198">
    <property type="term" value="F:structural molecule activity"/>
    <property type="evidence" value="ECO:0007669"/>
    <property type="project" value="InterPro"/>
</dbReference>
<dbReference type="Gene3D" id="2.130.10.110">
    <property type="entry name" value="Clathrin heavy-chain terminal domain"/>
    <property type="match status" value="1"/>
</dbReference>
<keyword evidence="2" id="KW-0254">Endocytosis</keyword>
<keyword evidence="5 8" id="KW-0168">Coated pit</keyword>
<evidence type="ECO:0000313" key="12">
    <source>
        <dbReference type="EMBL" id="KGN45795.1"/>
    </source>
</evidence>
<dbReference type="Pfam" id="PF13838">
    <property type="entry name" value="Clathrin_H_link"/>
    <property type="match status" value="1"/>
</dbReference>
<reference evidence="12 13" key="2">
    <citation type="journal article" date="2009" name="PLoS ONE">
        <title>An integrated genetic and cytogenetic map of the cucumber genome.</title>
        <authorList>
            <person name="Ren Y."/>
            <person name="Zhang Z."/>
            <person name="Liu J."/>
            <person name="Staub J.E."/>
            <person name="Han Y."/>
            <person name="Cheng Z."/>
            <person name="Li X."/>
            <person name="Lu J."/>
            <person name="Miao H."/>
            <person name="Kang H."/>
            <person name="Xie B."/>
            <person name="Gu X."/>
            <person name="Wang X."/>
            <person name="Du Y."/>
            <person name="Jin W."/>
            <person name="Huang S."/>
        </authorList>
    </citation>
    <scope>NUCLEOTIDE SEQUENCE [LARGE SCALE GENOMIC DNA]</scope>
    <source>
        <strain evidence="13">cv. 9930</strain>
    </source>
</reference>
<evidence type="ECO:0000256" key="1">
    <source>
        <dbReference type="ARBA" id="ARBA00009535"/>
    </source>
</evidence>
<dbReference type="InterPro" id="IPR016341">
    <property type="entry name" value="Clathrin_heavy_chain"/>
</dbReference>
<feature type="repeat" description="CHCR" evidence="9">
    <location>
        <begin position="783"/>
        <end position="928"/>
    </location>
</feature>
<keyword evidence="6 8" id="KW-0968">Cytoplasmic vesicle</keyword>
<reference evidence="12 13" key="1">
    <citation type="journal article" date="2009" name="Nat. Genet.">
        <title>The genome of the cucumber, Cucumis sativus L.</title>
        <authorList>
            <person name="Huang S."/>
            <person name="Li R."/>
            <person name="Zhang Z."/>
            <person name="Li L."/>
            <person name="Gu X."/>
            <person name="Fan W."/>
            <person name="Lucas W.J."/>
            <person name="Wang X."/>
            <person name="Xie B."/>
            <person name="Ni P."/>
            <person name="Ren Y."/>
            <person name="Zhu H."/>
            <person name="Li J."/>
            <person name="Lin K."/>
            <person name="Jin W."/>
            <person name="Fei Z."/>
            <person name="Li G."/>
            <person name="Staub J."/>
            <person name="Kilian A."/>
            <person name="van der Vossen E.A."/>
            <person name="Wu Y."/>
            <person name="Guo J."/>
            <person name="He J."/>
            <person name="Jia Z."/>
            <person name="Ren Y."/>
            <person name="Tian G."/>
            <person name="Lu Y."/>
            <person name="Ruan J."/>
            <person name="Qian W."/>
            <person name="Wang M."/>
            <person name="Huang Q."/>
            <person name="Li B."/>
            <person name="Xuan Z."/>
            <person name="Cao J."/>
            <person name="Asan"/>
            <person name="Wu Z."/>
            <person name="Zhang J."/>
            <person name="Cai Q."/>
            <person name="Bai Y."/>
            <person name="Zhao B."/>
            <person name="Han Y."/>
            <person name="Li Y."/>
            <person name="Li X."/>
            <person name="Wang S."/>
            <person name="Shi Q."/>
            <person name="Liu S."/>
            <person name="Cho W.K."/>
            <person name="Kim J.Y."/>
            <person name="Xu Y."/>
            <person name="Heller-Uszynska K."/>
            <person name="Miao H."/>
            <person name="Cheng Z."/>
            <person name="Zhang S."/>
            <person name="Wu J."/>
            <person name="Yang Y."/>
            <person name="Kang H."/>
            <person name="Li M."/>
            <person name="Liang H."/>
            <person name="Ren X."/>
            <person name="Shi Z."/>
            <person name="Wen M."/>
            <person name="Jian M."/>
            <person name="Yang H."/>
            <person name="Zhang G."/>
            <person name="Yang Z."/>
            <person name="Chen R."/>
            <person name="Liu S."/>
            <person name="Li J."/>
            <person name="Ma L."/>
            <person name="Liu H."/>
            <person name="Zhou Y."/>
            <person name="Zhao J."/>
            <person name="Fang X."/>
            <person name="Li G."/>
            <person name="Fang L."/>
            <person name="Li Y."/>
            <person name="Liu D."/>
            <person name="Zheng H."/>
            <person name="Zhang Y."/>
            <person name="Qin N."/>
            <person name="Li Z."/>
            <person name="Yang G."/>
            <person name="Yang S."/>
            <person name="Bolund L."/>
            <person name="Kristiansen K."/>
            <person name="Zheng H."/>
            <person name="Li S."/>
            <person name="Zhang X."/>
            <person name="Yang H."/>
            <person name="Wang J."/>
            <person name="Sun R."/>
            <person name="Zhang B."/>
            <person name="Jiang S."/>
            <person name="Wang J."/>
            <person name="Du Y."/>
            <person name="Li S."/>
        </authorList>
    </citation>
    <scope>NUCLEOTIDE SEQUENCE [LARGE SCALE GENOMIC DNA]</scope>
    <source>
        <strain evidence="13">cv. 9930</strain>
    </source>
</reference>
<evidence type="ECO:0000256" key="3">
    <source>
        <dbReference type="ARBA" id="ARBA00022737"/>
    </source>
</evidence>
<feature type="coiled-coil region" evidence="10">
    <location>
        <begin position="1414"/>
        <end position="1442"/>
    </location>
</feature>
<dbReference type="Proteomes" id="UP000029981">
    <property type="component" value="Chromosome 6"/>
</dbReference>
<dbReference type="InterPro" id="IPR016024">
    <property type="entry name" value="ARM-type_fold"/>
</dbReference>
<dbReference type="Pfam" id="PF09268">
    <property type="entry name" value="Clathrin-link"/>
    <property type="match status" value="1"/>
</dbReference>
<dbReference type="GO" id="GO:0006898">
    <property type="term" value="P:receptor-mediated endocytosis"/>
    <property type="evidence" value="ECO:0000318"/>
    <property type="project" value="GO_Central"/>
</dbReference>
<evidence type="ECO:0000256" key="5">
    <source>
        <dbReference type="ARBA" id="ARBA00023176"/>
    </source>
</evidence>
<dbReference type="eggNOG" id="KOG0985">
    <property type="taxonomic scope" value="Eukaryota"/>
</dbReference>
<organism evidence="12 13">
    <name type="scientific">Cucumis sativus</name>
    <name type="common">Cucumber</name>
    <dbReference type="NCBI Taxonomy" id="3659"/>
    <lineage>
        <taxon>Eukaryota</taxon>
        <taxon>Viridiplantae</taxon>
        <taxon>Streptophyta</taxon>
        <taxon>Embryophyta</taxon>
        <taxon>Tracheophyta</taxon>
        <taxon>Spermatophyta</taxon>
        <taxon>Magnoliopsida</taxon>
        <taxon>eudicotyledons</taxon>
        <taxon>Gunneridae</taxon>
        <taxon>Pentapetalae</taxon>
        <taxon>rosids</taxon>
        <taxon>fabids</taxon>
        <taxon>Cucurbitales</taxon>
        <taxon>Cucurbitaceae</taxon>
        <taxon>Benincaseae</taxon>
        <taxon>Cucumis</taxon>
    </lineage>
</organism>
<dbReference type="GO" id="GO:0030130">
    <property type="term" value="C:clathrin coat of trans-Golgi network vesicle"/>
    <property type="evidence" value="ECO:0007669"/>
    <property type="project" value="InterPro"/>
</dbReference>
<comment type="function">
    <text evidence="7">Clathrin is the major protein of the polyhedral coat of coated pits and vesicles. Mediates endocytosis and is required for a correct polar distribution of PIN auxin transporters.</text>
</comment>
<dbReference type="GO" id="GO:0071439">
    <property type="term" value="C:clathrin complex"/>
    <property type="evidence" value="ECO:0000318"/>
    <property type="project" value="GO_Central"/>
</dbReference>
<dbReference type="FunFam" id="2.130.10.110:FF:000002">
    <property type="entry name" value="Clathrin heavy chain"/>
    <property type="match status" value="1"/>
</dbReference>
<comment type="similarity">
    <text evidence="1 8">Belongs to the clathrin heavy chain family.</text>
</comment>
<dbReference type="Pfam" id="PF01394">
    <property type="entry name" value="Clathrin_propel"/>
    <property type="match status" value="2"/>
</dbReference>
<keyword evidence="10" id="KW-0175">Coiled coil</keyword>
<dbReference type="InterPro" id="IPR015348">
    <property type="entry name" value="Clathrin_H-chain_linker_core"/>
</dbReference>
<evidence type="ECO:0000256" key="2">
    <source>
        <dbReference type="ARBA" id="ARBA00022583"/>
    </source>
</evidence>
<dbReference type="SMART" id="SM00299">
    <property type="entry name" value="CLH"/>
    <property type="match status" value="6"/>
</dbReference>
<evidence type="ECO:0000256" key="8">
    <source>
        <dbReference type="PIRNR" id="PIRNR002290"/>
    </source>
</evidence>
<dbReference type="InterPro" id="IPR022365">
    <property type="entry name" value="Clathrin_H-chain_propeller_rpt"/>
</dbReference>
<name>A0A0A0K7R5_CUCSA</name>
<dbReference type="EMBL" id="CM002927">
    <property type="protein sequence ID" value="KGN45795.1"/>
    <property type="molecule type" value="Genomic_DNA"/>
</dbReference>
<evidence type="ECO:0000256" key="7">
    <source>
        <dbReference type="ARBA" id="ARBA00059278"/>
    </source>
</evidence>
<dbReference type="SUPFAM" id="SSF48371">
    <property type="entry name" value="ARM repeat"/>
    <property type="match status" value="5"/>
</dbReference>
<dbReference type="InterPro" id="IPR055358">
    <property type="entry name" value="CHCR"/>
</dbReference>
<accession>A0A0A0K7R5</accession>
<evidence type="ECO:0000259" key="11">
    <source>
        <dbReference type="Pfam" id="PF09268"/>
    </source>
</evidence>
<dbReference type="FunFam" id="1.25.40.10:FF:000001">
    <property type="entry name" value="Clathrin heavy chain"/>
    <property type="match status" value="1"/>
</dbReference>
<evidence type="ECO:0000256" key="4">
    <source>
        <dbReference type="ARBA" id="ARBA00023136"/>
    </source>
</evidence>
<evidence type="ECO:0000313" key="13">
    <source>
        <dbReference type="Proteomes" id="UP000029981"/>
    </source>
</evidence>
<dbReference type="PROSITE" id="PS50236">
    <property type="entry name" value="CHCR"/>
    <property type="match status" value="5"/>
</dbReference>
<feature type="repeat" description="CHCR" evidence="9">
    <location>
        <begin position="1078"/>
        <end position="1224"/>
    </location>
</feature>
<dbReference type="Pfam" id="PF00637">
    <property type="entry name" value="Clathrin"/>
    <property type="match status" value="6"/>
</dbReference>
<dbReference type="OMA" id="HCYDLLH"/>
<keyword evidence="3" id="KW-0677">Repeat</keyword>
<dbReference type="Gene3D" id="1.25.40.730">
    <property type="match status" value="1"/>
</dbReference>
<protein>
    <recommendedName>
        <fullName evidence="8">Clathrin heavy chain</fullName>
    </recommendedName>
</protein>
<reference evidence="12 13" key="4">
    <citation type="journal article" date="2011" name="BMC Genomics">
        <title>RNA-Seq improves annotation of protein-coding genes in the cucumber genome.</title>
        <authorList>
            <person name="Li Z."/>
            <person name="Zhang Z."/>
            <person name="Yan P."/>
            <person name="Huang S."/>
            <person name="Fei Z."/>
            <person name="Lin K."/>
        </authorList>
    </citation>
    <scope>NUCLEOTIDE SEQUENCE [LARGE SCALE GENOMIC DNA]</scope>
    <source>
        <strain evidence="13">cv. 9930</strain>
    </source>
</reference>
<dbReference type="Gene3D" id="1.25.40.10">
    <property type="entry name" value="Tetratricopeptide repeat domain"/>
    <property type="match status" value="2"/>
</dbReference>
<reference evidence="12 13" key="3">
    <citation type="journal article" date="2010" name="BMC Genomics">
        <title>Transcriptome sequencing and comparative analysis of cucumber flowers with different sex types.</title>
        <authorList>
            <person name="Guo S."/>
            <person name="Zheng Y."/>
            <person name="Joung J.G."/>
            <person name="Liu S."/>
            <person name="Zhang Z."/>
            <person name="Crasta O.R."/>
            <person name="Sobral B.W."/>
            <person name="Xu Y."/>
            <person name="Huang S."/>
            <person name="Fei Z."/>
        </authorList>
    </citation>
    <scope>NUCLEOTIDE SEQUENCE [LARGE SCALE GENOMIC DNA]</scope>
    <source>
        <strain evidence="13">cv. 9930</strain>
    </source>
</reference>
<feature type="domain" description="Clathrin heavy chain linker core motif" evidence="11">
    <location>
        <begin position="344"/>
        <end position="367"/>
    </location>
</feature>
<feature type="repeat" description="CHCR" evidence="9">
    <location>
        <begin position="932"/>
        <end position="1073"/>
    </location>
</feature>